<organism evidence="2 3">
    <name type="scientific">Cyphomyrmex costatus</name>
    <dbReference type="NCBI Taxonomy" id="456900"/>
    <lineage>
        <taxon>Eukaryota</taxon>
        <taxon>Metazoa</taxon>
        <taxon>Ecdysozoa</taxon>
        <taxon>Arthropoda</taxon>
        <taxon>Hexapoda</taxon>
        <taxon>Insecta</taxon>
        <taxon>Pterygota</taxon>
        <taxon>Neoptera</taxon>
        <taxon>Endopterygota</taxon>
        <taxon>Hymenoptera</taxon>
        <taxon>Apocrita</taxon>
        <taxon>Aculeata</taxon>
        <taxon>Formicoidea</taxon>
        <taxon>Formicidae</taxon>
        <taxon>Myrmicinae</taxon>
        <taxon>Cyphomyrmex</taxon>
    </lineage>
</organism>
<evidence type="ECO:0000256" key="1">
    <source>
        <dbReference type="SAM" id="Phobius"/>
    </source>
</evidence>
<feature type="transmembrane region" description="Helical" evidence="1">
    <location>
        <begin position="106"/>
        <end position="128"/>
    </location>
</feature>
<dbReference type="AlphaFoldDB" id="A0A151ILQ4"/>
<gene>
    <name evidence="2" type="ORF">ALC62_03479</name>
</gene>
<keyword evidence="1" id="KW-0812">Transmembrane</keyword>
<keyword evidence="1" id="KW-0472">Membrane</keyword>
<dbReference type="EMBL" id="KQ977120">
    <property type="protein sequence ID" value="KYN05561.1"/>
    <property type="molecule type" value="Genomic_DNA"/>
</dbReference>
<reference evidence="2 3" key="1">
    <citation type="submission" date="2016-03" db="EMBL/GenBank/DDBJ databases">
        <title>Cyphomyrmex costatus WGS genome.</title>
        <authorList>
            <person name="Nygaard S."/>
            <person name="Hu H."/>
            <person name="Boomsma J."/>
            <person name="Zhang G."/>
        </authorList>
    </citation>
    <scope>NUCLEOTIDE SEQUENCE [LARGE SCALE GENOMIC DNA]</scope>
    <source>
        <strain evidence="2">MS0001</strain>
        <tissue evidence="2">Whole body</tissue>
    </source>
</reference>
<dbReference type="Proteomes" id="UP000078542">
    <property type="component" value="Unassembled WGS sequence"/>
</dbReference>
<name>A0A151ILQ4_9HYME</name>
<keyword evidence="3" id="KW-1185">Reference proteome</keyword>
<evidence type="ECO:0000313" key="3">
    <source>
        <dbReference type="Proteomes" id="UP000078542"/>
    </source>
</evidence>
<evidence type="ECO:0000313" key="2">
    <source>
        <dbReference type="EMBL" id="KYN05561.1"/>
    </source>
</evidence>
<protein>
    <submittedName>
        <fullName evidence="2">Uncharacterized protein</fullName>
    </submittedName>
</protein>
<accession>A0A151ILQ4</accession>
<sequence>MIHVLAIGAGVREALEALGALEGLFAAVQPLVFSQMMLVLERSWTLHTFIKTRSWKFLIFRTYSYNALTGMFILVSRKGTVFGKCFLTPITEIKTLLVFCCCRDYFRLWCNFVFAFCVRLILILKYIIQ</sequence>
<keyword evidence="1" id="KW-1133">Transmembrane helix</keyword>
<proteinExistence type="predicted"/>